<dbReference type="EnsemblPlants" id="OB01G34380.1">
    <property type="protein sequence ID" value="OB01G34380.1"/>
    <property type="gene ID" value="OB01G34380"/>
</dbReference>
<dbReference type="Pfam" id="PF02897">
    <property type="entry name" value="Peptidase_S9_N"/>
    <property type="match status" value="1"/>
</dbReference>
<organism evidence="3">
    <name type="scientific">Oryza brachyantha</name>
    <name type="common">malo sina</name>
    <dbReference type="NCBI Taxonomy" id="4533"/>
    <lineage>
        <taxon>Eukaryota</taxon>
        <taxon>Viridiplantae</taxon>
        <taxon>Streptophyta</taxon>
        <taxon>Embryophyta</taxon>
        <taxon>Tracheophyta</taxon>
        <taxon>Spermatophyta</taxon>
        <taxon>Magnoliopsida</taxon>
        <taxon>Liliopsida</taxon>
        <taxon>Poales</taxon>
        <taxon>Poaceae</taxon>
        <taxon>BOP clade</taxon>
        <taxon>Oryzoideae</taxon>
        <taxon>Oryzeae</taxon>
        <taxon>Oryzinae</taxon>
        <taxon>Oryza</taxon>
    </lineage>
</organism>
<reference evidence="3" key="1">
    <citation type="journal article" date="2013" name="Nat. Commun.">
        <title>Whole-genome sequencing of Oryza brachyantha reveals mechanisms underlying Oryza genome evolution.</title>
        <authorList>
            <person name="Chen J."/>
            <person name="Huang Q."/>
            <person name="Gao D."/>
            <person name="Wang J."/>
            <person name="Lang Y."/>
            <person name="Liu T."/>
            <person name="Li B."/>
            <person name="Bai Z."/>
            <person name="Luis Goicoechea J."/>
            <person name="Liang C."/>
            <person name="Chen C."/>
            <person name="Zhang W."/>
            <person name="Sun S."/>
            <person name="Liao Y."/>
            <person name="Zhang X."/>
            <person name="Yang L."/>
            <person name="Song C."/>
            <person name="Wang M."/>
            <person name="Shi J."/>
            <person name="Liu G."/>
            <person name="Liu J."/>
            <person name="Zhou H."/>
            <person name="Zhou W."/>
            <person name="Yu Q."/>
            <person name="An N."/>
            <person name="Chen Y."/>
            <person name="Cai Q."/>
            <person name="Wang B."/>
            <person name="Liu B."/>
            <person name="Min J."/>
            <person name="Huang Y."/>
            <person name="Wu H."/>
            <person name="Li Z."/>
            <person name="Zhang Y."/>
            <person name="Yin Y."/>
            <person name="Song W."/>
            <person name="Jiang J."/>
            <person name="Jackson S.A."/>
            <person name="Wing R.A."/>
            <person name="Wang J."/>
            <person name="Chen M."/>
        </authorList>
    </citation>
    <scope>NUCLEOTIDE SEQUENCE [LARGE SCALE GENOMIC DNA]</scope>
    <source>
        <strain evidence="3">cv. IRGC 101232</strain>
    </source>
</reference>
<dbReference type="AlphaFoldDB" id="J3L2I2"/>
<evidence type="ECO:0000256" key="1">
    <source>
        <dbReference type="ARBA" id="ARBA00005228"/>
    </source>
</evidence>
<dbReference type="HOGENOM" id="CLU_1654852_0_0_1"/>
<evidence type="ECO:0000313" key="3">
    <source>
        <dbReference type="EnsemblPlants" id="OB01G34380.1"/>
    </source>
</evidence>
<evidence type="ECO:0000313" key="4">
    <source>
        <dbReference type="Proteomes" id="UP000006038"/>
    </source>
</evidence>
<keyword evidence="4" id="KW-1185">Reference proteome</keyword>
<feature type="domain" description="Peptidase S9A N-terminal" evidence="2">
    <location>
        <begin position="20"/>
        <end position="124"/>
    </location>
</feature>
<protein>
    <recommendedName>
        <fullName evidence="2">Peptidase S9A N-terminal domain-containing protein</fullName>
    </recommendedName>
</protein>
<comment type="similarity">
    <text evidence="1">Belongs to the peptidase S9A family.</text>
</comment>
<dbReference type="InterPro" id="IPR051543">
    <property type="entry name" value="Serine_Peptidase_S9A"/>
</dbReference>
<dbReference type="STRING" id="4533.J3L2I2"/>
<evidence type="ECO:0000259" key="2">
    <source>
        <dbReference type="Pfam" id="PF02897"/>
    </source>
</evidence>
<dbReference type="Gene3D" id="2.130.10.120">
    <property type="entry name" value="Prolyl oligopeptidase, N-terminal domain"/>
    <property type="match status" value="1"/>
</dbReference>
<proteinExistence type="inferred from homology"/>
<dbReference type="InterPro" id="IPR023302">
    <property type="entry name" value="Pept_S9A_N"/>
</dbReference>
<dbReference type="eggNOG" id="KOG2237">
    <property type="taxonomic scope" value="Eukaryota"/>
</dbReference>
<sequence>MPKIETSRLKRIIKNVKAHLSVRQVSPNGKLVAYAQDTKGDEIYTVYVIDAESGKYVGQPLEGITYDIKWAGDDYLVYVTMNAILRPDKVWLHMLGSDQSNDIRLYHEKDDMFSLGLRSSESKQTAHNSGGEGAVGARVRQGWRMGEKQELGKSLDVTCD</sequence>
<dbReference type="Proteomes" id="UP000006038">
    <property type="component" value="Chromosome 1"/>
</dbReference>
<dbReference type="GO" id="GO:0004252">
    <property type="term" value="F:serine-type endopeptidase activity"/>
    <property type="evidence" value="ECO:0007669"/>
    <property type="project" value="InterPro"/>
</dbReference>
<accession>J3L2I2</accession>
<dbReference type="GO" id="GO:0005829">
    <property type="term" value="C:cytosol"/>
    <property type="evidence" value="ECO:0007669"/>
    <property type="project" value="TreeGrafter"/>
</dbReference>
<dbReference type="PANTHER" id="PTHR11757:SF19">
    <property type="entry name" value="PROLYL ENDOPEPTIDASE-LIKE"/>
    <property type="match status" value="1"/>
</dbReference>
<dbReference type="PANTHER" id="PTHR11757">
    <property type="entry name" value="PROTEASE FAMILY S9A OLIGOPEPTIDASE"/>
    <property type="match status" value="1"/>
</dbReference>
<reference evidence="3" key="2">
    <citation type="submission" date="2013-04" db="UniProtKB">
        <authorList>
            <consortium name="EnsemblPlants"/>
        </authorList>
    </citation>
    <scope>IDENTIFICATION</scope>
</reference>
<name>J3L2I2_ORYBR</name>
<dbReference type="SUPFAM" id="SSF50993">
    <property type="entry name" value="Peptidase/esterase 'gauge' domain"/>
    <property type="match status" value="1"/>
</dbReference>
<dbReference type="Gramene" id="OB01G34380.1">
    <property type="protein sequence ID" value="OB01G34380.1"/>
    <property type="gene ID" value="OB01G34380"/>
</dbReference>